<keyword evidence="1" id="KW-0732">Signal</keyword>
<proteinExistence type="evidence at transcript level"/>
<accession>A0A8F1NJF7</accession>
<feature type="signal peptide" evidence="1">
    <location>
        <begin position="1"/>
        <end position="18"/>
    </location>
</feature>
<dbReference type="Gene3D" id="1.10.150.440">
    <property type="match status" value="1"/>
</dbReference>
<feature type="chain" id="PRO_5034879297" evidence="1">
    <location>
        <begin position="19"/>
        <end position="102"/>
    </location>
</feature>
<sequence length="102" mass="11550">MKAFYAVAFFAVLGLAYAQEFSLCTLEPEARHTLVDCLKTHMNAETLEKFTEVKQRLQCDDLDCVFTKVCERDSASHSEHSGFFSDETKEALRTALTECRSS</sequence>
<evidence type="ECO:0000313" key="2">
    <source>
        <dbReference type="EMBL" id="QWQ57065.1"/>
    </source>
</evidence>
<protein>
    <submittedName>
        <fullName evidence="2">Neutrophil elastase inhibitor</fullName>
    </submittedName>
</protein>
<organism evidence="2">
    <name type="scientific">Haemaphysalis flava</name>
    <name type="common">Tick</name>
    <dbReference type="NCBI Taxonomy" id="181088"/>
    <lineage>
        <taxon>Eukaryota</taxon>
        <taxon>Metazoa</taxon>
        <taxon>Ecdysozoa</taxon>
        <taxon>Arthropoda</taxon>
        <taxon>Chelicerata</taxon>
        <taxon>Arachnida</taxon>
        <taxon>Acari</taxon>
        <taxon>Parasitiformes</taxon>
        <taxon>Ixodida</taxon>
        <taxon>Ixodoidea</taxon>
        <taxon>Ixodidae</taxon>
        <taxon>Haemaphysalinae</taxon>
        <taxon>Haemaphysalis</taxon>
    </lineage>
</organism>
<name>A0A8F1NJF7_HAEFA</name>
<evidence type="ECO:0000256" key="1">
    <source>
        <dbReference type="SAM" id="SignalP"/>
    </source>
</evidence>
<reference evidence="2" key="1">
    <citation type="submission" date="2020-10" db="EMBL/GenBank/DDBJ databases">
        <authorList>
            <person name="Qi H."/>
            <person name="Cheng T."/>
        </authorList>
    </citation>
    <scope>NUCLEOTIDE SEQUENCE</scope>
    <source>
        <strain evidence="2">24081.34005</strain>
    </source>
</reference>
<dbReference type="EMBL" id="MW116829">
    <property type="protein sequence ID" value="QWQ57065.1"/>
    <property type="molecule type" value="mRNA"/>
</dbReference>
<dbReference type="AlphaFoldDB" id="A0A8F1NJF7"/>